<evidence type="ECO:0000256" key="2">
    <source>
        <dbReference type="ARBA" id="ARBA00022485"/>
    </source>
</evidence>
<dbReference type="Proteomes" id="UP001595764">
    <property type="component" value="Unassembled WGS sequence"/>
</dbReference>
<evidence type="ECO:0000256" key="3">
    <source>
        <dbReference type="ARBA" id="ARBA00022723"/>
    </source>
</evidence>
<keyword evidence="4" id="KW-0408">Iron</keyword>
<proteinExistence type="predicted"/>
<name>A0ABV7QG57_9PSEU</name>
<dbReference type="RefSeq" id="WP_377870864.1">
    <property type="nucleotide sequence ID" value="NZ_JBHMAY010000025.1"/>
</dbReference>
<organism evidence="6 7">
    <name type="scientific">Amycolatopsis halotolerans</name>
    <dbReference type="NCBI Taxonomy" id="330083"/>
    <lineage>
        <taxon>Bacteria</taxon>
        <taxon>Bacillati</taxon>
        <taxon>Actinomycetota</taxon>
        <taxon>Actinomycetes</taxon>
        <taxon>Pseudonocardiales</taxon>
        <taxon>Pseudonocardiaceae</taxon>
        <taxon>Amycolatopsis</taxon>
    </lineage>
</organism>
<evidence type="ECO:0000256" key="4">
    <source>
        <dbReference type="ARBA" id="ARBA00023004"/>
    </source>
</evidence>
<comment type="caution">
    <text evidence="6">The sequence shown here is derived from an EMBL/GenBank/DDBJ whole genome shotgun (WGS) entry which is preliminary data.</text>
</comment>
<evidence type="ECO:0000313" key="7">
    <source>
        <dbReference type="Proteomes" id="UP001595764"/>
    </source>
</evidence>
<comment type="cofactor">
    <cofactor evidence="1">
        <name>[4Fe-4S] cluster</name>
        <dbReference type="ChEBI" id="CHEBI:49883"/>
    </cofactor>
</comment>
<evidence type="ECO:0008006" key="8">
    <source>
        <dbReference type="Google" id="ProtNLM"/>
    </source>
</evidence>
<reference evidence="7" key="1">
    <citation type="journal article" date="2019" name="Int. J. Syst. Evol. Microbiol.">
        <title>The Global Catalogue of Microorganisms (GCM) 10K type strain sequencing project: providing services to taxonomists for standard genome sequencing and annotation.</title>
        <authorList>
            <consortium name="The Broad Institute Genomics Platform"/>
            <consortium name="The Broad Institute Genome Sequencing Center for Infectious Disease"/>
            <person name="Wu L."/>
            <person name="Ma J."/>
        </authorList>
    </citation>
    <scope>NUCLEOTIDE SEQUENCE [LARGE SCALE GENOMIC DNA]</scope>
    <source>
        <strain evidence="7">CGMCC 4.7682</strain>
    </source>
</reference>
<dbReference type="Pfam" id="PF02401">
    <property type="entry name" value="LYTB"/>
    <property type="match status" value="1"/>
</dbReference>
<evidence type="ECO:0000256" key="5">
    <source>
        <dbReference type="ARBA" id="ARBA00023014"/>
    </source>
</evidence>
<evidence type="ECO:0000313" key="6">
    <source>
        <dbReference type="EMBL" id="MFC3512283.1"/>
    </source>
</evidence>
<keyword evidence="7" id="KW-1185">Reference proteome</keyword>
<accession>A0ABV7QG57</accession>
<gene>
    <name evidence="6" type="ORF">ACFORO_19075</name>
</gene>
<keyword evidence="2" id="KW-0004">4Fe-4S</keyword>
<protein>
    <recommendedName>
        <fullName evidence="8">4-hydroxy-3-methylbut-2-enyl diphosphate reductase</fullName>
    </recommendedName>
</protein>
<sequence>MVGRSLELVSFRTSGVAAGEIVVADRFGHPRRGAVRCPTAPLLAELARGLGFRARVADVRAEEAEEAAGDAVVCAMSYLDHDGRPAGSAVAARIADEHGRAAARDLIGQWSSAVRTRRLLIAVSETGEATERAVASVAASARGFALLGDTVLVVGSPETAAAVVACARRAEVRAAAPDRPGPLSGIDPDRVSYVVAPETPVEDAAETVKALRRRFPRLRGPHPREFGYAASDRREAVRSVAAASDVLLVCGPEGARAGEELLGWAGGICPAHRVGRLADLRAGWLSGAATVGMAVAGPAGAEIADEVATALSGLGPLAVVRRRVVTEPLRGAGEIRPRTGTATGPARHAAARQSSAALYATARAAE</sequence>
<dbReference type="InterPro" id="IPR003451">
    <property type="entry name" value="LytB/IspH"/>
</dbReference>
<dbReference type="Gene3D" id="3.40.1010.20">
    <property type="entry name" value="4-hydroxy-3-methylbut-2-enyl diphosphate reductase, catalytic domain"/>
    <property type="match status" value="1"/>
</dbReference>
<dbReference type="EMBL" id="JBHRWI010000022">
    <property type="protein sequence ID" value="MFC3512283.1"/>
    <property type="molecule type" value="Genomic_DNA"/>
</dbReference>
<keyword evidence="5" id="KW-0411">Iron-sulfur</keyword>
<evidence type="ECO:0000256" key="1">
    <source>
        <dbReference type="ARBA" id="ARBA00001966"/>
    </source>
</evidence>
<keyword evidence="3" id="KW-0479">Metal-binding</keyword>